<organism evidence="4 5">
    <name type="scientific">Anaerocolumna chitinilytica</name>
    <dbReference type="NCBI Taxonomy" id="1727145"/>
    <lineage>
        <taxon>Bacteria</taxon>
        <taxon>Bacillati</taxon>
        <taxon>Bacillota</taxon>
        <taxon>Clostridia</taxon>
        <taxon>Lachnospirales</taxon>
        <taxon>Lachnospiraceae</taxon>
        <taxon>Anaerocolumna</taxon>
    </lineage>
</organism>
<dbReference type="RefSeq" id="WP_185256561.1">
    <property type="nucleotide sequence ID" value="NZ_AP023368.1"/>
</dbReference>
<evidence type="ECO:0000256" key="2">
    <source>
        <dbReference type="SAM" id="MobiDB-lite"/>
    </source>
</evidence>
<evidence type="ECO:0000313" key="4">
    <source>
        <dbReference type="EMBL" id="BCK00937.1"/>
    </source>
</evidence>
<dbReference type="InterPro" id="IPR050490">
    <property type="entry name" value="Bact_solute-bd_prot1"/>
</dbReference>
<evidence type="ECO:0000256" key="1">
    <source>
        <dbReference type="ARBA" id="ARBA00022729"/>
    </source>
</evidence>
<evidence type="ECO:0000313" key="5">
    <source>
        <dbReference type="Proteomes" id="UP000515703"/>
    </source>
</evidence>
<accession>A0A7I8DXE1</accession>
<evidence type="ECO:0000256" key="3">
    <source>
        <dbReference type="SAM" id="SignalP"/>
    </source>
</evidence>
<dbReference type="AlphaFoldDB" id="A0A7I8DXE1"/>
<name>A0A7I8DXE1_9FIRM</name>
<dbReference type="Gene3D" id="3.40.190.10">
    <property type="entry name" value="Periplasmic binding protein-like II"/>
    <property type="match status" value="2"/>
</dbReference>
<dbReference type="PANTHER" id="PTHR43649">
    <property type="entry name" value="ARABINOSE-BINDING PROTEIN-RELATED"/>
    <property type="match status" value="1"/>
</dbReference>
<dbReference type="PANTHER" id="PTHR43649:SF33">
    <property type="entry name" value="POLYGALACTURONAN_RHAMNOGALACTURONAN-BINDING PROTEIN YTCQ"/>
    <property type="match status" value="1"/>
</dbReference>
<feature type="chain" id="PRO_5039444045" description="Sugar ABC transporter substrate-binding protein" evidence="3">
    <location>
        <begin position="21"/>
        <end position="590"/>
    </location>
</feature>
<dbReference type="Proteomes" id="UP000515703">
    <property type="component" value="Chromosome"/>
</dbReference>
<reference evidence="4 5" key="2">
    <citation type="submission" date="2020-08" db="EMBL/GenBank/DDBJ databases">
        <authorList>
            <person name="Ueki A."/>
            <person name="Tonouchi A."/>
        </authorList>
    </citation>
    <scope>NUCLEOTIDE SEQUENCE [LARGE SCALE GENOMIC DNA]</scope>
    <source>
        <strain evidence="4 5">CTTW</strain>
    </source>
</reference>
<dbReference type="KEGG" id="acht:bsdcttw_39770"/>
<dbReference type="SUPFAM" id="SSF53850">
    <property type="entry name" value="Periplasmic binding protein-like II"/>
    <property type="match status" value="1"/>
</dbReference>
<gene>
    <name evidence="4" type="ORF">bsdcttw_39770</name>
</gene>
<keyword evidence="1 3" id="KW-0732">Signal</keyword>
<dbReference type="PROSITE" id="PS51257">
    <property type="entry name" value="PROKAR_LIPOPROTEIN"/>
    <property type="match status" value="1"/>
</dbReference>
<protein>
    <recommendedName>
        <fullName evidence="6">Sugar ABC transporter substrate-binding protein</fullName>
    </recommendedName>
</protein>
<reference evidence="4 5" key="1">
    <citation type="submission" date="2020-08" db="EMBL/GenBank/DDBJ databases">
        <title>Draft genome sequencing of an Anaerocolumna strain isolated from anoxic soil subjected to BSD treatment.</title>
        <authorList>
            <person name="Uek A."/>
            <person name="Tonouchi A."/>
        </authorList>
    </citation>
    <scope>NUCLEOTIDE SEQUENCE [LARGE SCALE GENOMIC DNA]</scope>
    <source>
        <strain evidence="4 5">CTTW</strain>
    </source>
</reference>
<feature type="compositionally biased region" description="Low complexity" evidence="2">
    <location>
        <begin position="37"/>
        <end position="50"/>
    </location>
</feature>
<feature type="signal peptide" evidence="3">
    <location>
        <begin position="1"/>
        <end position="20"/>
    </location>
</feature>
<dbReference type="EMBL" id="AP023368">
    <property type="protein sequence ID" value="BCK00937.1"/>
    <property type="molecule type" value="Genomic_DNA"/>
</dbReference>
<keyword evidence="5" id="KW-1185">Reference proteome</keyword>
<proteinExistence type="predicted"/>
<sequence length="590" mass="64825">MKGNKIMALLLILALVTTLAGCSGSSGKKETNAGKNTATPTADGAASGGDTAKGESPYADPMTIDIYDVAANYQGTQTGWFQKVVKDRFNIDLNIIAPQVAGESIYQARASAGNLGDIILLDSTDFADCVKSGLIKDIGEGIKDCTNIMGYKDQIDVFNKGLPGNDKGITYGIPAQMTNTSPTSYSQDVIYSSPMLRWDLYKDIGSPDIADLDGLLDALEAMVKAHPTNPDGDPAYAMSLWPDWDGGDGMMGIANVVQLTTWYGEKIKGSVILKPDGSFTPLTDKSASYYKMLQFLNKAYQRGIVDPDSGTQDWNAAQAKMSAGQVYLMWYSWQTGFWNTQDRLKGGNAFIYVPVKDQKYYADSDTYYGSGRVFGIGSKVDDAKYKRILAFLDWYASPEGLTFEHDGIKDFNYTVGADGKHTLINDNALMDNLPVPAEWGGGGYQDGNNAINQWIVDSISTDPSTGEPYNTNYWSTYKAATMTEMKKEWQTKFNATEPVDYMKKNNVLLVSPNVSVSLPSDSNDIAVVRSQCNTTLNDYSWKMIFAGSQKEFDSMWDEMSKQMDGFGFQDLVTFDKDKYQTELNAKNAVK</sequence>
<evidence type="ECO:0008006" key="6">
    <source>
        <dbReference type="Google" id="ProtNLM"/>
    </source>
</evidence>
<feature type="region of interest" description="Disordered" evidence="2">
    <location>
        <begin position="22"/>
        <end position="57"/>
    </location>
</feature>